<dbReference type="InterPro" id="IPR002575">
    <property type="entry name" value="Aminoglycoside_PTrfase"/>
</dbReference>
<name>A0A916K1Q1_9BACL</name>
<dbReference type="Proteomes" id="UP000693672">
    <property type="component" value="Unassembled WGS sequence"/>
</dbReference>
<evidence type="ECO:0000313" key="2">
    <source>
        <dbReference type="EMBL" id="CAG7628180.1"/>
    </source>
</evidence>
<evidence type="ECO:0000313" key="3">
    <source>
        <dbReference type="Proteomes" id="UP000693672"/>
    </source>
</evidence>
<dbReference type="PANTHER" id="PTHR21310:SF42">
    <property type="entry name" value="BIFUNCTIONAL AAC_APH"/>
    <property type="match status" value="1"/>
</dbReference>
<comment type="caution">
    <text evidence="2">The sequence shown here is derived from an EMBL/GenBank/DDBJ whole genome shotgun (WGS) entry which is preliminary data.</text>
</comment>
<gene>
    <name evidence="2" type="ORF">PAESOLCIP111_02993</name>
</gene>
<dbReference type="EMBL" id="CAJVAS010000011">
    <property type="protein sequence ID" value="CAG7628180.1"/>
    <property type="molecule type" value="Genomic_DNA"/>
</dbReference>
<evidence type="ECO:0000259" key="1">
    <source>
        <dbReference type="Pfam" id="PF01636"/>
    </source>
</evidence>
<reference evidence="2" key="1">
    <citation type="submission" date="2021-06" db="EMBL/GenBank/DDBJ databases">
        <authorList>
            <person name="Criscuolo A."/>
        </authorList>
    </citation>
    <scope>NUCLEOTIDE SEQUENCE</scope>
    <source>
        <strain evidence="2">CIP111600</strain>
    </source>
</reference>
<protein>
    <recommendedName>
        <fullName evidence="1">Aminoglycoside phosphotransferase domain-containing protein</fullName>
    </recommendedName>
</protein>
<feature type="domain" description="Aminoglycoside phosphotransferase" evidence="1">
    <location>
        <begin position="26"/>
        <end position="245"/>
    </location>
</feature>
<dbReference type="Pfam" id="PF01636">
    <property type="entry name" value="APH"/>
    <property type="match status" value="1"/>
</dbReference>
<keyword evidence="3" id="KW-1185">Reference proteome</keyword>
<dbReference type="AlphaFoldDB" id="A0A916K1Q1"/>
<dbReference type="InterPro" id="IPR051678">
    <property type="entry name" value="AGP_Transferase"/>
</dbReference>
<accession>A0A916K1Q1</accession>
<sequence>MYEPYIDRITEVYPDLRIDDCVPSDIGQNNDVFFINRSLVFRFPKYEAGIDALSKEKTILERISSFVTLPIPLPQYEAFEKREAGHVFIGYPLIPGEPLWKESLNGIADGRVVNRLASQLAAFLTELHSVPAEIVQAVRQPDDRDPLDEMSELFNQIRHLLFPYMRKDAQASVTETFEAFLNGEAGSGIETTLIHGDFGASNIIWQPVTGAVSGIIDFGGSGLGDPAYDWAGIRASYGEHFFDMCMEHYPNGPKVKERVTFYQSTFALQEALHGLLHHDRQAFEAGIKDYR</sequence>
<dbReference type="PANTHER" id="PTHR21310">
    <property type="entry name" value="AMINOGLYCOSIDE PHOSPHOTRANSFERASE-RELATED-RELATED"/>
    <property type="match status" value="1"/>
</dbReference>
<organism evidence="2 3">
    <name type="scientific">Paenibacillus solanacearum</name>
    <dbReference type="NCBI Taxonomy" id="2048548"/>
    <lineage>
        <taxon>Bacteria</taxon>
        <taxon>Bacillati</taxon>
        <taxon>Bacillota</taxon>
        <taxon>Bacilli</taxon>
        <taxon>Bacillales</taxon>
        <taxon>Paenibacillaceae</taxon>
        <taxon>Paenibacillus</taxon>
    </lineage>
</organism>
<dbReference type="RefSeq" id="WP_218092751.1">
    <property type="nucleotide sequence ID" value="NZ_CAJVAS010000011.1"/>
</dbReference>
<proteinExistence type="predicted"/>